<proteinExistence type="predicted"/>
<gene>
    <name evidence="4" type="ORF">A2161_19780</name>
</gene>
<evidence type="ECO:0008006" key="6">
    <source>
        <dbReference type="Google" id="ProtNLM"/>
    </source>
</evidence>
<dbReference type="InterPro" id="IPR028098">
    <property type="entry name" value="Glyco_trans_4-like_N"/>
</dbReference>
<dbReference type="Proteomes" id="UP000179266">
    <property type="component" value="Unassembled WGS sequence"/>
</dbReference>
<evidence type="ECO:0000259" key="3">
    <source>
        <dbReference type="Pfam" id="PF13439"/>
    </source>
</evidence>
<feature type="non-terminal residue" evidence="4">
    <location>
        <position position="246"/>
    </location>
</feature>
<dbReference type="AlphaFoldDB" id="A0A1F7S1J1"/>
<dbReference type="Gene3D" id="3.40.50.2000">
    <property type="entry name" value="Glycogen Phosphorylase B"/>
    <property type="match status" value="2"/>
</dbReference>
<feature type="domain" description="Glycosyltransferase subfamily 4-like N-terminal" evidence="3">
    <location>
        <begin position="91"/>
        <end position="164"/>
    </location>
</feature>
<evidence type="ECO:0000313" key="4">
    <source>
        <dbReference type="EMBL" id="OGL47676.1"/>
    </source>
</evidence>
<accession>A0A1F7S1J1</accession>
<keyword evidence="1" id="KW-0808">Transferase</keyword>
<dbReference type="PANTHER" id="PTHR46401">
    <property type="entry name" value="GLYCOSYLTRANSFERASE WBBK-RELATED"/>
    <property type="match status" value="1"/>
</dbReference>
<feature type="domain" description="Glycosyl transferase family 1" evidence="2">
    <location>
        <begin position="174"/>
        <end position="244"/>
    </location>
</feature>
<dbReference type="InterPro" id="IPR001296">
    <property type="entry name" value="Glyco_trans_1"/>
</dbReference>
<name>A0A1F7S1J1_9BACT</name>
<dbReference type="PANTHER" id="PTHR46401:SF2">
    <property type="entry name" value="GLYCOSYLTRANSFERASE WBBK-RELATED"/>
    <property type="match status" value="1"/>
</dbReference>
<dbReference type="Pfam" id="PF00534">
    <property type="entry name" value="Glycos_transf_1"/>
    <property type="match status" value="1"/>
</dbReference>
<evidence type="ECO:0000313" key="5">
    <source>
        <dbReference type="Proteomes" id="UP000179266"/>
    </source>
</evidence>
<dbReference type="EMBL" id="MGDD01000063">
    <property type="protein sequence ID" value="OGL47676.1"/>
    <property type="molecule type" value="Genomic_DNA"/>
</dbReference>
<protein>
    <recommendedName>
        <fullName evidence="6">Glycosyltransferase subfamily 4-like N-terminal domain-containing protein</fullName>
    </recommendedName>
</protein>
<dbReference type="CDD" id="cd03809">
    <property type="entry name" value="GT4_MtfB-like"/>
    <property type="match status" value="1"/>
</dbReference>
<dbReference type="Pfam" id="PF13439">
    <property type="entry name" value="Glyco_transf_4"/>
    <property type="match status" value="1"/>
</dbReference>
<evidence type="ECO:0000259" key="2">
    <source>
        <dbReference type="Pfam" id="PF00534"/>
    </source>
</evidence>
<organism evidence="4 5">
    <name type="scientific">Candidatus Schekmanbacteria bacterium RBG_13_48_7</name>
    <dbReference type="NCBI Taxonomy" id="1817878"/>
    <lineage>
        <taxon>Bacteria</taxon>
        <taxon>Candidatus Schekmaniibacteriota</taxon>
    </lineage>
</organism>
<evidence type="ECO:0000256" key="1">
    <source>
        <dbReference type="ARBA" id="ARBA00022679"/>
    </source>
</evidence>
<dbReference type="SUPFAM" id="SSF53756">
    <property type="entry name" value="UDP-Glycosyltransferase/glycogen phosphorylase"/>
    <property type="match status" value="1"/>
</dbReference>
<comment type="caution">
    <text evidence="4">The sequence shown here is derived from an EMBL/GenBank/DDBJ whole genome shotgun (WGS) entry which is preliminary data.</text>
</comment>
<reference evidence="4 5" key="1">
    <citation type="journal article" date="2016" name="Nat. Commun.">
        <title>Thousands of microbial genomes shed light on interconnected biogeochemical processes in an aquifer system.</title>
        <authorList>
            <person name="Anantharaman K."/>
            <person name="Brown C.T."/>
            <person name="Hug L.A."/>
            <person name="Sharon I."/>
            <person name="Castelle C.J."/>
            <person name="Probst A.J."/>
            <person name="Thomas B.C."/>
            <person name="Singh A."/>
            <person name="Wilkins M.J."/>
            <person name="Karaoz U."/>
            <person name="Brodie E.L."/>
            <person name="Williams K.H."/>
            <person name="Hubbard S.S."/>
            <person name="Banfield J.F."/>
        </authorList>
    </citation>
    <scope>NUCLEOTIDE SEQUENCE [LARGE SCALE GENOMIC DNA]</scope>
</reference>
<dbReference type="GO" id="GO:0016757">
    <property type="term" value="F:glycosyltransferase activity"/>
    <property type="evidence" value="ECO:0007669"/>
    <property type="project" value="InterPro"/>
</dbReference>
<sequence length="246" mass="28688">MRIGINCYVLSDQIGGIKQYFFTLISYLSEHSDHKLIFFGFKHNVKLIEDSGIVCKEHSLILLNSQEDILDNLNTIDLYFCPFNSYWPRPVPVPSVFTLHDIQEKYYPEYFTVEDRFNREFHYPASLKNADHIITVSNFSKESIVKHYHVSPRKIAVVHNAIDPIYFGKIKAIKPQNISLPANYIFYPANTWLHKNHDTLLKALKHLKESYSRQIHCVFSGANPPNNYPLAEKVIEYQLQDHVTCL</sequence>